<gene>
    <name evidence="2" type="ORF">IX84_21930</name>
</gene>
<dbReference type="Proteomes" id="UP000029736">
    <property type="component" value="Unassembled WGS sequence"/>
</dbReference>
<name>A0A098S325_9BACT</name>
<protein>
    <submittedName>
        <fullName evidence="2">Uncharacterized protein</fullName>
    </submittedName>
</protein>
<dbReference type="RefSeq" id="WP_044225292.1">
    <property type="nucleotide sequence ID" value="NZ_JBKAGJ010000026.1"/>
</dbReference>
<keyword evidence="3" id="KW-1185">Reference proteome</keyword>
<organism evidence="2 3">
    <name type="scientific">Phaeodactylibacter xiamenensis</name>
    <dbReference type="NCBI Taxonomy" id="1524460"/>
    <lineage>
        <taxon>Bacteria</taxon>
        <taxon>Pseudomonadati</taxon>
        <taxon>Bacteroidota</taxon>
        <taxon>Saprospiria</taxon>
        <taxon>Saprospirales</taxon>
        <taxon>Haliscomenobacteraceae</taxon>
        <taxon>Phaeodactylibacter</taxon>
    </lineage>
</organism>
<proteinExistence type="predicted"/>
<keyword evidence="1" id="KW-0812">Transmembrane</keyword>
<sequence>MGPISAIANALSSITSTVVDAFTFKDRAMYNNMPGYSDPKDYLSPKFGIELFIGGMFLLFIVIGVVVALRR</sequence>
<reference evidence="2 3" key="1">
    <citation type="journal article" date="2014" name="Int. J. Syst. Evol. Microbiol.">
        <title>Phaeodactylibacter xiamenensis gen. nov., sp. nov., a member of the family Saprospiraceae isolated from the marine alga Phaeodactylum tricornutum.</title>
        <authorList>
            <person name="Chen Z.Jr."/>
            <person name="Lei X."/>
            <person name="Lai Q."/>
            <person name="Li Y."/>
            <person name="Zhang B."/>
            <person name="Zhang J."/>
            <person name="Zhang H."/>
            <person name="Yang L."/>
            <person name="Zheng W."/>
            <person name="Tian Y."/>
            <person name="Yu Z."/>
            <person name="Xu H.Jr."/>
            <person name="Zheng T."/>
        </authorList>
    </citation>
    <scope>NUCLEOTIDE SEQUENCE [LARGE SCALE GENOMIC DNA]</scope>
    <source>
        <strain evidence="2 3">KD52</strain>
    </source>
</reference>
<evidence type="ECO:0000256" key="1">
    <source>
        <dbReference type="SAM" id="Phobius"/>
    </source>
</evidence>
<dbReference type="AlphaFoldDB" id="A0A098S325"/>
<comment type="caution">
    <text evidence="2">The sequence shown here is derived from an EMBL/GenBank/DDBJ whole genome shotgun (WGS) entry which is preliminary data.</text>
</comment>
<keyword evidence="1" id="KW-0472">Membrane</keyword>
<accession>A0A098S325</accession>
<evidence type="ECO:0000313" key="2">
    <source>
        <dbReference type="EMBL" id="KGE86441.1"/>
    </source>
</evidence>
<dbReference type="EMBL" id="JPOS01000079">
    <property type="protein sequence ID" value="KGE86441.1"/>
    <property type="molecule type" value="Genomic_DNA"/>
</dbReference>
<keyword evidence="1" id="KW-1133">Transmembrane helix</keyword>
<feature type="transmembrane region" description="Helical" evidence="1">
    <location>
        <begin position="47"/>
        <end position="69"/>
    </location>
</feature>
<evidence type="ECO:0000313" key="3">
    <source>
        <dbReference type="Proteomes" id="UP000029736"/>
    </source>
</evidence>
<dbReference type="STRING" id="1524460.IX84_21930"/>